<accession>A0A7W6BHR9</accession>
<dbReference type="Pfam" id="PF12833">
    <property type="entry name" value="HTH_18"/>
    <property type="match status" value="1"/>
</dbReference>
<keyword evidence="3" id="KW-0804">Transcription</keyword>
<dbReference type="PANTHER" id="PTHR43280:SF32">
    <property type="entry name" value="TRANSCRIPTIONAL REGULATORY PROTEIN"/>
    <property type="match status" value="1"/>
</dbReference>
<feature type="domain" description="HTH araC/xylS-type" evidence="4">
    <location>
        <begin position="190"/>
        <end position="288"/>
    </location>
</feature>
<dbReference type="AlphaFoldDB" id="A0A7W6BHR9"/>
<dbReference type="PRINTS" id="PR00032">
    <property type="entry name" value="HTHARAC"/>
</dbReference>
<dbReference type="Gene3D" id="1.10.10.60">
    <property type="entry name" value="Homeodomain-like"/>
    <property type="match status" value="1"/>
</dbReference>
<dbReference type="Gene3D" id="2.60.120.10">
    <property type="entry name" value="Jelly Rolls"/>
    <property type="match status" value="1"/>
</dbReference>
<dbReference type="Proteomes" id="UP000571950">
    <property type="component" value="Unassembled WGS sequence"/>
</dbReference>
<protein>
    <submittedName>
        <fullName evidence="5">AraC family transcriptional activator of pobA</fullName>
    </submittedName>
</protein>
<dbReference type="InterPro" id="IPR018060">
    <property type="entry name" value="HTH_AraC"/>
</dbReference>
<dbReference type="PROSITE" id="PS01124">
    <property type="entry name" value="HTH_ARAC_FAMILY_2"/>
    <property type="match status" value="1"/>
</dbReference>
<evidence type="ECO:0000256" key="1">
    <source>
        <dbReference type="ARBA" id="ARBA00023015"/>
    </source>
</evidence>
<dbReference type="RefSeq" id="WP_188072755.1">
    <property type="nucleotide sequence ID" value="NZ_BSPS01000013.1"/>
</dbReference>
<comment type="caution">
    <text evidence="5">The sequence shown here is derived from an EMBL/GenBank/DDBJ whole genome shotgun (WGS) entry which is preliminary data.</text>
</comment>
<dbReference type="SMART" id="SM00342">
    <property type="entry name" value="HTH_ARAC"/>
    <property type="match status" value="1"/>
</dbReference>
<keyword evidence="1" id="KW-0805">Transcription regulation</keyword>
<dbReference type="InterPro" id="IPR020449">
    <property type="entry name" value="Tscrpt_reg_AraC-type_HTH"/>
</dbReference>
<evidence type="ECO:0000256" key="2">
    <source>
        <dbReference type="ARBA" id="ARBA00023125"/>
    </source>
</evidence>
<dbReference type="InterPro" id="IPR047264">
    <property type="entry name" value="Cupin_HpaA-like_N"/>
</dbReference>
<organism evidence="5 6">
    <name type="scientific">Sphingobium jiangsuense</name>
    <dbReference type="NCBI Taxonomy" id="870476"/>
    <lineage>
        <taxon>Bacteria</taxon>
        <taxon>Pseudomonadati</taxon>
        <taxon>Pseudomonadota</taxon>
        <taxon>Alphaproteobacteria</taxon>
        <taxon>Sphingomonadales</taxon>
        <taxon>Sphingomonadaceae</taxon>
        <taxon>Sphingobium</taxon>
    </lineage>
</organism>
<name>A0A7W6BHR9_9SPHN</name>
<dbReference type="SUPFAM" id="SSF51182">
    <property type="entry name" value="RmlC-like cupins"/>
    <property type="match status" value="1"/>
</dbReference>
<dbReference type="GO" id="GO:0043565">
    <property type="term" value="F:sequence-specific DNA binding"/>
    <property type="evidence" value="ECO:0007669"/>
    <property type="project" value="InterPro"/>
</dbReference>
<evidence type="ECO:0000313" key="5">
    <source>
        <dbReference type="EMBL" id="MBB3927256.1"/>
    </source>
</evidence>
<dbReference type="SUPFAM" id="SSF46689">
    <property type="entry name" value="Homeodomain-like"/>
    <property type="match status" value="1"/>
</dbReference>
<dbReference type="PANTHER" id="PTHR43280">
    <property type="entry name" value="ARAC-FAMILY TRANSCRIPTIONAL REGULATOR"/>
    <property type="match status" value="1"/>
</dbReference>
<gene>
    <name evidence="5" type="ORF">GGR43_002979</name>
</gene>
<proteinExistence type="predicted"/>
<dbReference type="InterPro" id="IPR011051">
    <property type="entry name" value="RmlC_Cupin_sf"/>
</dbReference>
<evidence type="ECO:0000313" key="6">
    <source>
        <dbReference type="Proteomes" id="UP000571950"/>
    </source>
</evidence>
<dbReference type="InterPro" id="IPR014710">
    <property type="entry name" value="RmlC-like_jellyroll"/>
</dbReference>
<evidence type="ECO:0000256" key="3">
    <source>
        <dbReference type="ARBA" id="ARBA00023163"/>
    </source>
</evidence>
<dbReference type="EMBL" id="JACIDT010000010">
    <property type="protein sequence ID" value="MBB3927256.1"/>
    <property type="molecule type" value="Genomic_DNA"/>
</dbReference>
<evidence type="ECO:0000259" key="4">
    <source>
        <dbReference type="PROSITE" id="PS01124"/>
    </source>
</evidence>
<reference evidence="5 6" key="1">
    <citation type="submission" date="2020-08" db="EMBL/GenBank/DDBJ databases">
        <title>Genomic Encyclopedia of Type Strains, Phase IV (KMG-IV): sequencing the most valuable type-strain genomes for metagenomic binning, comparative biology and taxonomic classification.</title>
        <authorList>
            <person name="Goeker M."/>
        </authorList>
    </citation>
    <scope>NUCLEOTIDE SEQUENCE [LARGE SCALE GENOMIC DNA]</scope>
    <source>
        <strain evidence="5 6">DSM 26189</strain>
    </source>
</reference>
<dbReference type="CDD" id="cd06999">
    <property type="entry name" value="cupin_HpaA-like_N"/>
    <property type="match status" value="1"/>
</dbReference>
<dbReference type="GO" id="GO:0003700">
    <property type="term" value="F:DNA-binding transcription factor activity"/>
    <property type="evidence" value="ECO:0007669"/>
    <property type="project" value="InterPro"/>
</dbReference>
<dbReference type="InterPro" id="IPR009057">
    <property type="entry name" value="Homeodomain-like_sf"/>
</dbReference>
<sequence length="293" mass="33244">MASVLVPSFYLYGEPHQAVWDDFVHAEQLDDRSRPSEWTIQPHAHADLHHCFLIREGGGVMRVEDQRLPFVCPVMMLVPATVVHGFDWHHESTGWVATMARGYFDALTRRHADLAGQMAQPRLLQLEEHEADAVEEHMATLKRELGWSVKGHGAIVDATILQLLVLSLRAVSLQEAHLAMEPSAAAALVARYRERVEARFHLREKVSDHAEALHVSESSLRAACTRIARKSPAAILDERALLEARRALLYTDMTVAQIGYSIGFNDPAYFSRFFQRHAGMPPLRFRHHHRQPH</sequence>
<keyword evidence="2" id="KW-0238">DNA-binding</keyword>
<keyword evidence="6" id="KW-1185">Reference proteome</keyword>